<feature type="transmembrane region" description="Helical" evidence="1">
    <location>
        <begin position="186"/>
        <end position="206"/>
    </location>
</feature>
<feature type="transmembrane region" description="Helical" evidence="1">
    <location>
        <begin position="218"/>
        <end position="238"/>
    </location>
</feature>
<dbReference type="InterPro" id="IPR003675">
    <property type="entry name" value="Rce1/LyrA-like_dom"/>
</dbReference>
<feature type="domain" description="CAAX prenyl protease 2/Lysostaphin resistance protein A-like" evidence="2">
    <location>
        <begin position="145"/>
        <end position="252"/>
    </location>
</feature>
<name>A0A9X3X526_9BACT</name>
<reference evidence="3 4" key="1">
    <citation type="submission" date="2021-04" db="EMBL/GenBank/DDBJ databases">
        <title>Genome analysis of Polyangium sp.</title>
        <authorList>
            <person name="Li Y."/>
            <person name="Wang J."/>
        </authorList>
    </citation>
    <scope>NUCLEOTIDE SEQUENCE [LARGE SCALE GENOMIC DNA]</scope>
    <source>
        <strain evidence="3 4">SDU14</strain>
    </source>
</reference>
<evidence type="ECO:0000313" key="4">
    <source>
        <dbReference type="Proteomes" id="UP001151081"/>
    </source>
</evidence>
<keyword evidence="1" id="KW-0472">Membrane</keyword>
<organism evidence="3 4">
    <name type="scientific">Polyangium jinanense</name>
    <dbReference type="NCBI Taxonomy" id="2829994"/>
    <lineage>
        <taxon>Bacteria</taxon>
        <taxon>Pseudomonadati</taxon>
        <taxon>Myxococcota</taxon>
        <taxon>Polyangia</taxon>
        <taxon>Polyangiales</taxon>
        <taxon>Polyangiaceae</taxon>
        <taxon>Polyangium</taxon>
    </lineage>
</organism>
<dbReference type="GO" id="GO:0080120">
    <property type="term" value="P:CAAX-box protein maturation"/>
    <property type="evidence" value="ECO:0007669"/>
    <property type="project" value="UniProtKB-ARBA"/>
</dbReference>
<gene>
    <name evidence="3" type="ORF">KEG57_24625</name>
</gene>
<dbReference type="Proteomes" id="UP001151081">
    <property type="component" value="Unassembled WGS sequence"/>
</dbReference>
<keyword evidence="4" id="KW-1185">Reference proteome</keyword>
<feature type="transmembrane region" description="Helical" evidence="1">
    <location>
        <begin position="157"/>
        <end position="174"/>
    </location>
</feature>
<protein>
    <submittedName>
        <fullName evidence="3">CPBP family intramembrane metalloprotease</fullName>
    </submittedName>
</protein>
<keyword evidence="3" id="KW-0645">Protease</keyword>
<evidence type="ECO:0000313" key="3">
    <source>
        <dbReference type="EMBL" id="MDC3983717.1"/>
    </source>
</evidence>
<feature type="transmembrane region" description="Helical" evidence="1">
    <location>
        <begin position="50"/>
        <end position="73"/>
    </location>
</feature>
<dbReference type="EMBL" id="JAGTJJ010000015">
    <property type="protein sequence ID" value="MDC3983717.1"/>
    <property type="molecule type" value="Genomic_DNA"/>
</dbReference>
<proteinExistence type="predicted"/>
<dbReference type="Pfam" id="PF02517">
    <property type="entry name" value="Rce1-like"/>
    <property type="match status" value="1"/>
</dbReference>
<keyword evidence="3" id="KW-0378">Hydrolase</keyword>
<dbReference type="RefSeq" id="WP_272423302.1">
    <property type="nucleotide sequence ID" value="NZ_JAGTJJ010000015.1"/>
</dbReference>
<comment type="caution">
    <text evidence="3">The sequence shown here is derived from an EMBL/GenBank/DDBJ whole genome shotgun (WGS) entry which is preliminary data.</text>
</comment>
<keyword evidence="1" id="KW-1133">Transmembrane helix</keyword>
<dbReference type="GO" id="GO:0004175">
    <property type="term" value="F:endopeptidase activity"/>
    <property type="evidence" value="ECO:0007669"/>
    <property type="project" value="UniProtKB-ARBA"/>
</dbReference>
<dbReference type="AlphaFoldDB" id="A0A9X3X526"/>
<evidence type="ECO:0000259" key="2">
    <source>
        <dbReference type="Pfam" id="PF02517"/>
    </source>
</evidence>
<evidence type="ECO:0000256" key="1">
    <source>
        <dbReference type="SAM" id="Phobius"/>
    </source>
</evidence>
<keyword evidence="3" id="KW-0482">Metalloprotease</keyword>
<dbReference type="GO" id="GO:0008237">
    <property type="term" value="F:metallopeptidase activity"/>
    <property type="evidence" value="ECO:0007669"/>
    <property type="project" value="UniProtKB-KW"/>
</dbReference>
<feature type="transmembrane region" description="Helical" evidence="1">
    <location>
        <begin position="100"/>
        <end position="122"/>
    </location>
</feature>
<accession>A0A9X3X526</accession>
<keyword evidence="1" id="KW-0812">Transmembrane</keyword>
<sequence length="263" mass="28194">MATGQHSRRKFGVLFGMGVVGVLSLLPVYIPQLRQLATTGGAHGWSLPALVVASVFQFLFLMALGVALGMAFAPRLHLRSHIAAWAAREPKLSPGFWKEAPLALGLGALTALVLLVLDHFFAPSMGEATAQKLYILQDLPLNQKVMNVLHGGINEELIYRWGLASFLAWLIGSVRGKASGSPPAGTMWAAIVLAALVFGAAHLPVFVGQSIVALTTPVVVRTVVLNAIAGIVFGWLYFRRSLEAAMLAHAMLHITWAILSYLV</sequence>
<feature type="transmembrane region" description="Helical" evidence="1">
    <location>
        <begin position="12"/>
        <end position="30"/>
    </location>
</feature>